<dbReference type="PROSITE" id="PS00028">
    <property type="entry name" value="ZINC_FINGER_C2H2_1"/>
    <property type="match status" value="1"/>
</dbReference>
<evidence type="ECO:0000259" key="8">
    <source>
        <dbReference type="PROSITE" id="PS00028"/>
    </source>
</evidence>
<evidence type="ECO:0000256" key="5">
    <source>
        <dbReference type="ARBA" id="ARBA00022833"/>
    </source>
</evidence>
<dbReference type="RefSeq" id="XP_070883488.1">
    <property type="nucleotide sequence ID" value="XM_071033519.1"/>
</dbReference>
<evidence type="ECO:0000256" key="7">
    <source>
        <dbReference type="SAM" id="MobiDB-lite"/>
    </source>
</evidence>
<organism evidence="9 10">
    <name type="scientific">Aspergillus lucknowensis</name>
    <dbReference type="NCBI Taxonomy" id="176173"/>
    <lineage>
        <taxon>Eukaryota</taxon>
        <taxon>Fungi</taxon>
        <taxon>Dikarya</taxon>
        <taxon>Ascomycota</taxon>
        <taxon>Pezizomycotina</taxon>
        <taxon>Eurotiomycetes</taxon>
        <taxon>Eurotiomycetidae</taxon>
        <taxon>Eurotiales</taxon>
        <taxon>Aspergillaceae</taxon>
        <taxon>Aspergillus</taxon>
        <taxon>Aspergillus subgen. Nidulantes</taxon>
    </lineage>
</organism>
<dbReference type="Proteomes" id="UP001610432">
    <property type="component" value="Unassembled WGS sequence"/>
</dbReference>
<protein>
    <recommendedName>
        <fullName evidence="8">C2H2-type domain-containing protein</fullName>
    </recommendedName>
</protein>
<dbReference type="Pfam" id="PF24666">
    <property type="entry name" value="zf-C2H2_fungi_2"/>
    <property type="match status" value="1"/>
</dbReference>
<accession>A0ABR4LK55</accession>
<keyword evidence="2" id="KW-0479">Metal-binding</keyword>
<dbReference type="PANTHER" id="PTHR24406">
    <property type="entry name" value="TRANSCRIPTIONAL REPRESSOR CTCFL-RELATED"/>
    <property type="match status" value="1"/>
</dbReference>
<comment type="subcellular location">
    <subcellularLocation>
        <location evidence="1">Nucleus</location>
    </subcellularLocation>
</comment>
<keyword evidence="3" id="KW-0677">Repeat</keyword>
<dbReference type="EMBL" id="JBFXLQ010000040">
    <property type="protein sequence ID" value="KAL2864509.1"/>
    <property type="molecule type" value="Genomic_DNA"/>
</dbReference>
<keyword evidence="5" id="KW-0862">Zinc</keyword>
<comment type="caution">
    <text evidence="9">The sequence shown here is derived from an EMBL/GenBank/DDBJ whole genome shotgun (WGS) entry which is preliminary data.</text>
</comment>
<evidence type="ECO:0000256" key="3">
    <source>
        <dbReference type="ARBA" id="ARBA00022737"/>
    </source>
</evidence>
<dbReference type="SMART" id="SM00355">
    <property type="entry name" value="ZnF_C2H2"/>
    <property type="match status" value="5"/>
</dbReference>
<evidence type="ECO:0000256" key="4">
    <source>
        <dbReference type="ARBA" id="ARBA00022771"/>
    </source>
</evidence>
<sequence>MRNTTALKLKIETSPVSKPVIEMPSIKIEPQASSSENAVVESPLNDEPKPPPKIHCTYPNCSSVFSTINEMNKHKRTDPEHEYCAKCDLDFETQEQLLIHMIKTKKHIVCPVCGIEYQSEGGRDAHIRLFHRTAQNLVCYGCKMTFRSASGLMRHIENGECPEITQDQLQFEQSKRILLKEALDVASTVGLPLPRAEEGSGSDNEEAGGVPITQSLLEANREAMANQPMFGGNDEDTTVSTQLVDKHWPKLARQGDTGLEDAMSDLMVFTQTSTSKNRDGDQESTSWKGKGRELSIAGSELTYRSHSTTVSTIEPPDPAIQLRQMYKDWKPENFFDPFTGEYVCACGKRCRTEKAFEQHVLSKNKGNRRMQCPGCLRTFKSTAALIAHCESSSTRCDVNEGNQYAQIIDEVSGGMIRMVGYNEDGTQKYEAGEVELKKTVTIGTKWCAIDRELILKSPW</sequence>
<feature type="region of interest" description="Disordered" evidence="7">
    <location>
        <begin position="272"/>
        <end position="291"/>
    </location>
</feature>
<feature type="domain" description="C2H2-type" evidence="8">
    <location>
        <begin position="110"/>
        <end position="131"/>
    </location>
</feature>
<evidence type="ECO:0000313" key="10">
    <source>
        <dbReference type="Proteomes" id="UP001610432"/>
    </source>
</evidence>
<gene>
    <name evidence="9" type="ORF">BJX67DRAFT_383761</name>
</gene>
<reference evidence="9 10" key="1">
    <citation type="submission" date="2024-07" db="EMBL/GenBank/DDBJ databases">
        <title>Section-level genome sequencing and comparative genomics of Aspergillus sections Usti and Cavernicolus.</title>
        <authorList>
            <consortium name="Lawrence Berkeley National Laboratory"/>
            <person name="Nybo J.L."/>
            <person name="Vesth T.C."/>
            <person name="Theobald S."/>
            <person name="Frisvad J.C."/>
            <person name="Larsen T.O."/>
            <person name="Kjaerboelling I."/>
            <person name="Rothschild-Mancinelli K."/>
            <person name="Lyhne E.K."/>
            <person name="Kogle M.E."/>
            <person name="Barry K."/>
            <person name="Clum A."/>
            <person name="Na H."/>
            <person name="Ledsgaard L."/>
            <person name="Lin J."/>
            <person name="Lipzen A."/>
            <person name="Kuo A."/>
            <person name="Riley R."/>
            <person name="Mondo S."/>
            <person name="Labutti K."/>
            <person name="Haridas S."/>
            <person name="Pangalinan J."/>
            <person name="Salamov A.A."/>
            <person name="Simmons B.A."/>
            <person name="Magnuson J.K."/>
            <person name="Chen J."/>
            <person name="Drula E."/>
            <person name="Henrissat B."/>
            <person name="Wiebenga A."/>
            <person name="Lubbers R.J."/>
            <person name="Gomes A.C."/>
            <person name="Macurrencykelacurrency M.R."/>
            <person name="Stajich J."/>
            <person name="Grigoriev I.V."/>
            <person name="Mortensen U.H."/>
            <person name="De Vries R.P."/>
            <person name="Baker S.E."/>
            <person name="Andersen M.R."/>
        </authorList>
    </citation>
    <scope>NUCLEOTIDE SEQUENCE [LARGE SCALE GENOMIC DNA]</scope>
    <source>
        <strain evidence="9 10">CBS 449.75</strain>
    </source>
</reference>
<keyword evidence="6" id="KW-0539">Nucleus</keyword>
<dbReference type="GeneID" id="98148591"/>
<evidence type="ECO:0000256" key="6">
    <source>
        <dbReference type="ARBA" id="ARBA00023242"/>
    </source>
</evidence>
<name>A0ABR4LK55_9EURO</name>
<evidence type="ECO:0000256" key="1">
    <source>
        <dbReference type="ARBA" id="ARBA00004123"/>
    </source>
</evidence>
<evidence type="ECO:0000256" key="2">
    <source>
        <dbReference type="ARBA" id="ARBA00022723"/>
    </source>
</evidence>
<keyword evidence="4" id="KW-0863">Zinc-finger</keyword>
<keyword evidence="10" id="KW-1185">Reference proteome</keyword>
<dbReference type="InterPro" id="IPR050888">
    <property type="entry name" value="ZnF_C2H2-type_TF"/>
</dbReference>
<evidence type="ECO:0000313" key="9">
    <source>
        <dbReference type="EMBL" id="KAL2864509.1"/>
    </source>
</evidence>
<feature type="region of interest" description="Disordered" evidence="7">
    <location>
        <begin position="28"/>
        <end position="49"/>
    </location>
</feature>
<proteinExistence type="predicted"/>
<dbReference type="InterPro" id="IPR013087">
    <property type="entry name" value="Znf_C2H2_type"/>
</dbReference>
<dbReference type="Gene3D" id="3.30.160.60">
    <property type="entry name" value="Classic Zinc Finger"/>
    <property type="match status" value="2"/>
</dbReference>